<dbReference type="Proteomes" id="UP001166304">
    <property type="component" value="Unassembled WGS sequence"/>
</dbReference>
<dbReference type="PROSITE" id="PS51257">
    <property type="entry name" value="PROKAR_LIPOPROTEIN"/>
    <property type="match status" value="1"/>
</dbReference>
<comment type="caution">
    <text evidence="2">The sequence shown here is derived from an EMBL/GenBank/DDBJ whole genome shotgun (WGS) entry which is preliminary data.</text>
</comment>
<protein>
    <submittedName>
        <fullName evidence="2">Uncharacterized protein</fullName>
    </submittedName>
</protein>
<feature type="region of interest" description="Disordered" evidence="1">
    <location>
        <begin position="22"/>
        <end position="45"/>
    </location>
</feature>
<sequence>MRKTLLAVVLVSIVLSGCTTFSDTDSDSTATPLTTPDSNQTTPSESATSAALLASGSACTDGLQVGFWGLMEPKFWGQDRIRITAEVPANMSVLFVVYVDDSISGVSAEQTQEKPVAIDGGTIELDEPRAGEHTVTVVVFNDTNDNQRLDRDVDEPCKNGGGIVQTMPERINFTRFS</sequence>
<organism evidence="2 3">
    <name type="scientific">Haloarcula salina</name>
    <dbReference type="NCBI Taxonomy" id="1429914"/>
    <lineage>
        <taxon>Archaea</taxon>
        <taxon>Methanobacteriati</taxon>
        <taxon>Methanobacteriota</taxon>
        <taxon>Stenosarchaea group</taxon>
        <taxon>Halobacteria</taxon>
        <taxon>Halobacteriales</taxon>
        <taxon>Haloarculaceae</taxon>
        <taxon>Haloarcula</taxon>
    </lineage>
</organism>
<accession>A0AA41KG92</accession>
<evidence type="ECO:0000256" key="1">
    <source>
        <dbReference type="SAM" id="MobiDB-lite"/>
    </source>
</evidence>
<gene>
    <name evidence="2" type="ORF">KTS37_01475</name>
</gene>
<proteinExistence type="predicted"/>
<dbReference type="EMBL" id="JAHQXE010000001">
    <property type="protein sequence ID" value="MBV0900446.1"/>
    <property type="molecule type" value="Genomic_DNA"/>
</dbReference>
<keyword evidence="3" id="KW-1185">Reference proteome</keyword>
<dbReference type="RefSeq" id="WP_162412255.1">
    <property type="nucleotide sequence ID" value="NZ_JAHQXE010000001.1"/>
</dbReference>
<evidence type="ECO:0000313" key="2">
    <source>
        <dbReference type="EMBL" id="MBV0900446.1"/>
    </source>
</evidence>
<reference evidence="2" key="1">
    <citation type="submission" date="2021-06" db="EMBL/GenBank/DDBJ databases">
        <title>New haloarchaea isolates fom saline soil.</title>
        <authorList>
            <person name="Duran-Viseras A."/>
            <person name="Sanchez-Porro C.S."/>
            <person name="Ventosa A."/>
        </authorList>
    </citation>
    <scope>NUCLEOTIDE SEQUENCE</scope>
    <source>
        <strain evidence="2">JCM 18369</strain>
    </source>
</reference>
<name>A0AA41KG92_9EURY</name>
<dbReference type="AlphaFoldDB" id="A0AA41KG92"/>
<evidence type="ECO:0000313" key="3">
    <source>
        <dbReference type="Proteomes" id="UP001166304"/>
    </source>
</evidence>